<evidence type="ECO:0000313" key="1">
    <source>
        <dbReference type="EMBL" id="MDT9600866.1"/>
    </source>
</evidence>
<dbReference type="Proteomes" id="UP001259572">
    <property type="component" value="Unassembled WGS sequence"/>
</dbReference>
<dbReference type="EMBL" id="JAVUPU010000013">
    <property type="protein sequence ID" value="MDT9600866.1"/>
    <property type="molecule type" value="Genomic_DNA"/>
</dbReference>
<protein>
    <submittedName>
        <fullName evidence="1">DUF411 domain-containing protein</fullName>
    </submittedName>
</protein>
<gene>
    <name evidence="1" type="ORF">RQX22_18050</name>
</gene>
<sequence length="124" mass="13401">MQALLGIPAHFCSCHTAQIAGYAIEGHVSAADVKLPLTERPKGAGIAMPGMVVDFSAMEQSKACRTILFDRPGKTTFPLLTESAESQVWTNVRMSCAAPMSPLHPRLLFCRTADHLMHINADPP</sequence>
<comment type="caution">
    <text evidence="1">The sequence shown here is derived from an EMBL/GenBank/DDBJ whole genome shotgun (WGS) entry which is preliminary data.</text>
</comment>
<evidence type="ECO:0000313" key="2">
    <source>
        <dbReference type="Proteomes" id="UP001259572"/>
    </source>
</evidence>
<organism evidence="1 2">
    <name type="scientific">Sphingosinicella rhizophila</name>
    <dbReference type="NCBI Taxonomy" id="3050082"/>
    <lineage>
        <taxon>Bacteria</taxon>
        <taxon>Pseudomonadati</taxon>
        <taxon>Pseudomonadota</taxon>
        <taxon>Alphaproteobacteria</taxon>
        <taxon>Sphingomonadales</taxon>
        <taxon>Sphingosinicellaceae</taxon>
        <taxon>Sphingosinicella</taxon>
    </lineage>
</organism>
<keyword evidence="2" id="KW-1185">Reference proteome</keyword>
<dbReference type="RefSeq" id="WP_315728405.1">
    <property type="nucleotide sequence ID" value="NZ_JAVUPU010000013.1"/>
</dbReference>
<dbReference type="InterPro" id="IPR007332">
    <property type="entry name" value="DUF411"/>
</dbReference>
<name>A0ABU3QBT0_9SPHN</name>
<proteinExistence type="predicted"/>
<reference evidence="1 2" key="1">
    <citation type="submission" date="2023-05" db="EMBL/GenBank/DDBJ databases">
        <authorList>
            <person name="Guo Y."/>
        </authorList>
    </citation>
    <scope>NUCLEOTIDE SEQUENCE [LARGE SCALE GENOMIC DNA]</scope>
    <source>
        <strain evidence="1 2">GR2756</strain>
    </source>
</reference>
<dbReference type="Pfam" id="PF04214">
    <property type="entry name" value="DUF411"/>
    <property type="match status" value="1"/>
</dbReference>
<accession>A0ABU3QBT0</accession>